<sequence>MCVLWRRRPAPAAPLCLAGTSTCSRGSVCASSTEAVPATATISTQRSTAWPCVNV</sequence>
<name>A0ABD0P4F3_CIRMR</name>
<evidence type="ECO:0000313" key="1">
    <source>
        <dbReference type="EMBL" id="KAL0168830.1"/>
    </source>
</evidence>
<protein>
    <recommendedName>
        <fullName evidence="3">Secreted protein</fullName>
    </recommendedName>
</protein>
<accession>A0ABD0P4F3</accession>
<proteinExistence type="predicted"/>
<keyword evidence="2" id="KW-1185">Reference proteome</keyword>
<evidence type="ECO:0008006" key="3">
    <source>
        <dbReference type="Google" id="ProtNLM"/>
    </source>
</evidence>
<gene>
    <name evidence="1" type="ORF">M9458_037052</name>
</gene>
<organism evidence="1 2">
    <name type="scientific">Cirrhinus mrigala</name>
    <name type="common">Mrigala</name>
    <dbReference type="NCBI Taxonomy" id="683832"/>
    <lineage>
        <taxon>Eukaryota</taxon>
        <taxon>Metazoa</taxon>
        <taxon>Chordata</taxon>
        <taxon>Craniata</taxon>
        <taxon>Vertebrata</taxon>
        <taxon>Euteleostomi</taxon>
        <taxon>Actinopterygii</taxon>
        <taxon>Neopterygii</taxon>
        <taxon>Teleostei</taxon>
        <taxon>Ostariophysi</taxon>
        <taxon>Cypriniformes</taxon>
        <taxon>Cyprinidae</taxon>
        <taxon>Labeoninae</taxon>
        <taxon>Labeonini</taxon>
        <taxon>Cirrhinus</taxon>
    </lineage>
</organism>
<dbReference type="Proteomes" id="UP001529510">
    <property type="component" value="Unassembled WGS sequence"/>
</dbReference>
<dbReference type="EMBL" id="JAMKFB020000018">
    <property type="protein sequence ID" value="KAL0168830.1"/>
    <property type="molecule type" value="Genomic_DNA"/>
</dbReference>
<dbReference type="AlphaFoldDB" id="A0ABD0P4F3"/>
<comment type="caution">
    <text evidence="1">The sequence shown here is derived from an EMBL/GenBank/DDBJ whole genome shotgun (WGS) entry which is preliminary data.</text>
</comment>
<evidence type="ECO:0000313" key="2">
    <source>
        <dbReference type="Proteomes" id="UP001529510"/>
    </source>
</evidence>
<reference evidence="1 2" key="1">
    <citation type="submission" date="2024-05" db="EMBL/GenBank/DDBJ databases">
        <title>Genome sequencing and assembly of Indian major carp, Cirrhinus mrigala (Hamilton, 1822).</title>
        <authorList>
            <person name="Mohindra V."/>
            <person name="Chowdhury L.M."/>
            <person name="Lal K."/>
            <person name="Jena J.K."/>
        </authorList>
    </citation>
    <scope>NUCLEOTIDE SEQUENCE [LARGE SCALE GENOMIC DNA]</scope>
    <source>
        <strain evidence="1">CM1030</strain>
        <tissue evidence="1">Blood</tissue>
    </source>
</reference>